<reference evidence="2" key="1">
    <citation type="journal article" date="2020" name="Nat. Commun.">
        <title>Large-scale genome sequencing of mycorrhizal fungi provides insights into the early evolution of symbiotic traits.</title>
        <authorList>
            <person name="Miyauchi S."/>
            <person name="Kiss E."/>
            <person name="Kuo A."/>
            <person name="Drula E."/>
            <person name="Kohler A."/>
            <person name="Sanchez-Garcia M."/>
            <person name="Morin E."/>
            <person name="Andreopoulos B."/>
            <person name="Barry K.W."/>
            <person name="Bonito G."/>
            <person name="Buee M."/>
            <person name="Carver A."/>
            <person name="Chen C."/>
            <person name="Cichocki N."/>
            <person name="Clum A."/>
            <person name="Culley D."/>
            <person name="Crous P.W."/>
            <person name="Fauchery L."/>
            <person name="Girlanda M."/>
            <person name="Hayes R.D."/>
            <person name="Keri Z."/>
            <person name="LaButti K."/>
            <person name="Lipzen A."/>
            <person name="Lombard V."/>
            <person name="Magnuson J."/>
            <person name="Maillard F."/>
            <person name="Murat C."/>
            <person name="Nolan M."/>
            <person name="Ohm R.A."/>
            <person name="Pangilinan J."/>
            <person name="Pereira M.F."/>
            <person name="Perotto S."/>
            <person name="Peter M."/>
            <person name="Pfister S."/>
            <person name="Riley R."/>
            <person name="Sitrit Y."/>
            <person name="Stielow J.B."/>
            <person name="Szollosi G."/>
            <person name="Zifcakova L."/>
            <person name="Stursova M."/>
            <person name="Spatafora J.W."/>
            <person name="Tedersoo L."/>
            <person name="Vaario L.M."/>
            <person name="Yamada A."/>
            <person name="Yan M."/>
            <person name="Wang P."/>
            <person name="Xu J."/>
            <person name="Bruns T."/>
            <person name="Baldrian P."/>
            <person name="Vilgalys R."/>
            <person name="Dunand C."/>
            <person name="Henrissat B."/>
            <person name="Grigoriev I.V."/>
            <person name="Hibbett D."/>
            <person name="Nagy L.G."/>
            <person name="Martin F.M."/>
        </authorList>
    </citation>
    <scope>NUCLEOTIDE SEQUENCE</scope>
    <source>
        <strain evidence="2">UP504</strain>
    </source>
</reference>
<name>A0A9P6AVG2_9AGAM</name>
<protein>
    <submittedName>
        <fullName evidence="2">Uncharacterized protein</fullName>
    </submittedName>
</protein>
<evidence type="ECO:0000313" key="2">
    <source>
        <dbReference type="EMBL" id="KAF9512718.1"/>
    </source>
</evidence>
<feature type="region of interest" description="Disordered" evidence="1">
    <location>
        <begin position="28"/>
        <end position="54"/>
    </location>
</feature>
<organism evidence="2 3">
    <name type="scientific">Hydnum rufescens UP504</name>
    <dbReference type="NCBI Taxonomy" id="1448309"/>
    <lineage>
        <taxon>Eukaryota</taxon>
        <taxon>Fungi</taxon>
        <taxon>Dikarya</taxon>
        <taxon>Basidiomycota</taxon>
        <taxon>Agaricomycotina</taxon>
        <taxon>Agaricomycetes</taxon>
        <taxon>Cantharellales</taxon>
        <taxon>Hydnaceae</taxon>
        <taxon>Hydnum</taxon>
    </lineage>
</organism>
<comment type="caution">
    <text evidence="2">The sequence shown here is derived from an EMBL/GenBank/DDBJ whole genome shotgun (WGS) entry which is preliminary data.</text>
</comment>
<dbReference type="EMBL" id="MU128983">
    <property type="protein sequence ID" value="KAF9512718.1"/>
    <property type="molecule type" value="Genomic_DNA"/>
</dbReference>
<dbReference type="Proteomes" id="UP000886523">
    <property type="component" value="Unassembled WGS sequence"/>
</dbReference>
<dbReference type="AlphaFoldDB" id="A0A9P6AVG2"/>
<gene>
    <name evidence="2" type="ORF">BS47DRAFT_1463294</name>
</gene>
<evidence type="ECO:0000256" key="1">
    <source>
        <dbReference type="SAM" id="MobiDB-lite"/>
    </source>
</evidence>
<proteinExistence type="predicted"/>
<evidence type="ECO:0000313" key="3">
    <source>
        <dbReference type="Proteomes" id="UP000886523"/>
    </source>
</evidence>
<keyword evidence="3" id="KW-1185">Reference proteome</keyword>
<accession>A0A9P6AVG2</accession>
<sequence>MQFQNELHNAWLSAFGTRRRSGQTKANFVVHGPSRPSNETKIRSPHKLTNWSPPRGRYRNIAAAMEMAHTCKAERSEALEIPAISGTLQVSGTLKNRERTPRSGINIVLITHVPYVTRHGLITVSMGTNIDRRVRTPLQFIAIFCGNGQGQKYVLGVPQFLSYKLFGDPKNSWNSMSPPVALDHVLERNMAWDLKALTSSISHLPFAVLSHSSSMPSCHSQMRRRTWADLMGGPLLLQFSLMRLVPTGLPASKAVTGQNSKCPFSSPKRTELLPYLQSQPQRVKWCLMLVRQQLGPYLGRMFLIFPPEDVADNVNRVSTIEFIHPWSV</sequence>